<dbReference type="Pfam" id="PF13476">
    <property type="entry name" value="AAA_23"/>
    <property type="match status" value="1"/>
</dbReference>
<gene>
    <name evidence="5" type="ORF">GLW30_02590</name>
</gene>
<feature type="compositionally biased region" description="Polar residues" evidence="3">
    <location>
        <begin position="1042"/>
        <end position="1051"/>
    </location>
</feature>
<dbReference type="RefSeq" id="WP_159357914.1">
    <property type="nucleotide sequence ID" value="NZ_WMFC01000002.1"/>
</dbReference>
<dbReference type="EMBL" id="WMFC01000002">
    <property type="protein sequence ID" value="MYL66619.1"/>
    <property type="molecule type" value="Genomic_DNA"/>
</dbReference>
<feature type="region of interest" description="Disordered" evidence="3">
    <location>
        <begin position="469"/>
        <end position="489"/>
    </location>
</feature>
<dbReference type="Pfam" id="PF13558">
    <property type="entry name" value="SbcC_Walker_B"/>
    <property type="match status" value="1"/>
</dbReference>
<reference evidence="5 6" key="1">
    <citation type="submission" date="2019-11" db="EMBL/GenBank/DDBJ databases">
        <title>Genome sequences of 17 halophilic strains isolated from different environments.</title>
        <authorList>
            <person name="Furrow R.E."/>
        </authorList>
    </citation>
    <scope>NUCLEOTIDE SEQUENCE [LARGE SCALE GENOMIC DNA]</scope>
    <source>
        <strain evidence="5 6">22502_06_Cabo</strain>
    </source>
</reference>
<feature type="region of interest" description="Disordered" evidence="3">
    <location>
        <begin position="1037"/>
        <end position="1062"/>
    </location>
</feature>
<feature type="compositionally biased region" description="Basic and acidic residues" evidence="3">
    <location>
        <begin position="1052"/>
        <end position="1062"/>
    </location>
</feature>
<name>A0A6B1IJ74_9EURY</name>
<protein>
    <submittedName>
        <fullName evidence="5">AAA family ATPase</fullName>
    </submittedName>
</protein>
<feature type="compositionally biased region" description="Basic and acidic residues" evidence="3">
    <location>
        <begin position="690"/>
        <end position="704"/>
    </location>
</feature>
<dbReference type="PANTHER" id="PTHR32114">
    <property type="entry name" value="ABC TRANSPORTER ABCH.3"/>
    <property type="match status" value="1"/>
</dbReference>
<dbReference type="InterPro" id="IPR038729">
    <property type="entry name" value="Rad50/SbcC_AAA"/>
</dbReference>
<dbReference type="Proteomes" id="UP000452321">
    <property type="component" value="Unassembled WGS sequence"/>
</dbReference>
<evidence type="ECO:0000256" key="3">
    <source>
        <dbReference type="SAM" id="MobiDB-lite"/>
    </source>
</evidence>
<dbReference type="InterPro" id="IPR027417">
    <property type="entry name" value="P-loop_NTPase"/>
</dbReference>
<keyword evidence="1" id="KW-0175">Coiled coil</keyword>
<accession>A0A6B1IJ74</accession>
<feature type="region of interest" description="Disordered" evidence="3">
    <location>
        <begin position="690"/>
        <end position="709"/>
    </location>
</feature>
<feature type="compositionally biased region" description="Basic and acidic residues" evidence="3">
    <location>
        <begin position="386"/>
        <end position="410"/>
    </location>
</feature>
<feature type="region of interest" description="Disordered" evidence="3">
    <location>
        <begin position="591"/>
        <end position="610"/>
    </location>
</feature>
<feature type="region of interest" description="Disordered" evidence="3">
    <location>
        <begin position="803"/>
        <end position="825"/>
    </location>
</feature>
<feature type="domain" description="Rad50/SbcC-type AAA" evidence="4">
    <location>
        <begin position="5"/>
        <end position="298"/>
    </location>
</feature>
<feature type="region of interest" description="Disordered" evidence="3">
    <location>
        <begin position="386"/>
        <end position="430"/>
    </location>
</feature>
<dbReference type="SUPFAM" id="SSF52540">
    <property type="entry name" value="P-loop containing nucleoside triphosphate hydrolases"/>
    <property type="match status" value="2"/>
</dbReference>
<feature type="region of interest" description="Disordered" evidence="3">
    <location>
        <begin position="718"/>
        <end position="757"/>
    </location>
</feature>
<evidence type="ECO:0000256" key="2">
    <source>
        <dbReference type="ARBA" id="ARBA00049666"/>
    </source>
</evidence>
<evidence type="ECO:0000313" key="6">
    <source>
        <dbReference type="Proteomes" id="UP000452321"/>
    </source>
</evidence>
<feature type="compositionally biased region" description="Basic and acidic residues" evidence="3">
    <location>
        <begin position="469"/>
        <end position="484"/>
    </location>
</feature>
<evidence type="ECO:0000313" key="5">
    <source>
        <dbReference type="EMBL" id="MYL66619.1"/>
    </source>
</evidence>
<dbReference type="AlphaFoldDB" id="A0A6B1IJ74"/>
<sequence>MKFEKLRLKNFQSYDQAAIEFEDGLTLVHGDNGAGKTTLIRAIYMALFQGQAKSEVGTGYELLDFIKDGEEEAEVELTFRYEGDPYTVTWVIAKQEGDDGPVGRTRSNRTTLSSPALDTEYSGPSDVRDVIEDLLDMDAEAYANSTYAQQARLTRLIEATDSQRESILDNLLGLDAPETYADRLGDVTSPIEDFQEDLQARRRQLSDEISDVDESELQSELQSLQETIGDLQEREGELDEAVADAQEQVQKLDQRIDEYREAKERQGELEDKIRDKEERIRELRGEIDDCQATINECEEVIERKRERLQELNEDVPEYDLTDESEAAEALNEFETAREEVAAAVERKAAAVDQAQNEVSRLEEELDSHRDELQTACLDHKQKLDTVADARDEAEQAKDELSEREAERDEAAGEFLDTAISEVEDIGDAVDAKRESLDKRRQDLELEENELEQKQEQAETDIARIEREMETAREERQTIRERLDTDVDDPETAFEEALSRADDLGDGFDIDVAPETLDSTLTGELPETRSEVLDELADAFDDELSGRIEEVRAQTRIEDLEALEGGEWPIDGGDIGATHDYSDALDDLRRVVEESEQATDSASKAQEDARSQLTTLDELTECLLTAASFRALAGVTADIEAYESELEERKRDRDELAEQLTGVREELDTVRQQLRTGESVAEAVERAEGAAEKLQNRREELHDAEEAADDVVEEISEAADAVGEKRDELSEAREELEGAIDDHEKAETTLESKEANERIADKAVECHESISDREGEKETQREAIETREGQIDDLQSDVASFQDDLTDTEEVTEGTSLDELQEQNSKAEKLRQQVETERANVREEIREKDRKQERVEQNLEDLRERRATIQSLDEKAEWAEDIENELTGVEATYEEVQTEMRNRVLGRLNKYANDIFGDLYQSESYNGLRIGEDYSLELIRADDTTRDPKKASGGESVLATIALRAAVYHVLADQHAEGGEGLPPLVLDEPTSHLDDTHVDQIEGVIENIQTWDVPQVIVVSHRNGLVHDAPHEIEVTKDEATDTSTLNPDYTSSHRDEAAGDD</sequence>
<feature type="region of interest" description="Disordered" evidence="3">
    <location>
        <begin position="97"/>
        <end position="123"/>
    </location>
</feature>
<dbReference type="Gene3D" id="3.40.50.300">
    <property type="entry name" value="P-loop containing nucleotide triphosphate hydrolases"/>
    <property type="match status" value="2"/>
</dbReference>
<comment type="similarity">
    <text evidence="2">Belongs to the Sph1/Sph2 family.</text>
</comment>
<proteinExistence type="inferred from homology"/>
<feature type="compositionally biased region" description="Basic and acidic residues" evidence="3">
    <location>
        <begin position="721"/>
        <end position="757"/>
    </location>
</feature>
<dbReference type="PANTHER" id="PTHR32114:SF2">
    <property type="entry name" value="ABC TRANSPORTER ABCH.3"/>
    <property type="match status" value="1"/>
</dbReference>
<comment type="caution">
    <text evidence="5">The sequence shown here is derived from an EMBL/GenBank/DDBJ whole genome shotgun (WGS) entry which is preliminary data.</text>
</comment>
<evidence type="ECO:0000256" key="1">
    <source>
        <dbReference type="ARBA" id="ARBA00023054"/>
    </source>
</evidence>
<evidence type="ECO:0000259" key="4">
    <source>
        <dbReference type="Pfam" id="PF13476"/>
    </source>
</evidence>
<organism evidence="5 6">
    <name type="scientific">Halorubrum distributum</name>
    <dbReference type="NCBI Taxonomy" id="29283"/>
    <lineage>
        <taxon>Archaea</taxon>
        <taxon>Methanobacteriati</taxon>
        <taxon>Methanobacteriota</taxon>
        <taxon>Stenosarchaea group</taxon>
        <taxon>Halobacteria</taxon>
        <taxon>Halobacteriales</taxon>
        <taxon>Haloferacaceae</taxon>
        <taxon>Halorubrum</taxon>
        <taxon>Halorubrum distributum group</taxon>
    </lineage>
</organism>